<evidence type="ECO:0000256" key="1">
    <source>
        <dbReference type="ARBA" id="ARBA00004123"/>
    </source>
</evidence>
<gene>
    <name evidence="6" type="ORF">pipiens_015292</name>
</gene>
<evidence type="ECO:0000256" key="4">
    <source>
        <dbReference type="SAM" id="MobiDB-lite"/>
    </source>
</evidence>
<dbReference type="EMBL" id="JBEHCU010010024">
    <property type="protein sequence ID" value="KAL1378891.1"/>
    <property type="molecule type" value="Genomic_DNA"/>
</dbReference>
<evidence type="ECO:0000256" key="3">
    <source>
        <dbReference type="RuleBase" id="RU000682"/>
    </source>
</evidence>
<feature type="compositionally biased region" description="Basic and acidic residues" evidence="4">
    <location>
        <begin position="405"/>
        <end position="416"/>
    </location>
</feature>
<organism evidence="6 7">
    <name type="scientific">Culex pipiens pipiens</name>
    <name type="common">Northern house mosquito</name>
    <dbReference type="NCBI Taxonomy" id="38569"/>
    <lineage>
        <taxon>Eukaryota</taxon>
        <taxon>Metazoa</taxon>
        <taxon>Ecdysozoa</taxon>
        <taxon>Arthropoda</taxon>
        <taxon>Hexapoda</taxon>
        <taxon>Insecta</taxon>
        <taxon>Pterygota</taxon>
        <taxon>Neoptera</taxon>
        <taxon>Endopterygota</taxon>
        <taxon>Diptera</taxon>
        <taxon>Nematocera</taxon>
        <taxon>Culicoidea</taxon>
        <taxon>Culicidae</taxon>
        <taxon>Culicinae</taxon>
        <taxon>Culicini</taxon>
        <taxon>Culex</taxon>
        <taxon>Culex</taxon>
    </lineage>
</organism>
<keyword evidence="2 3" id="KW-0238">DNA-binding</keyword>
<keyword evidence="2 3" id="KW-0371">Homeobox</keyword>
<evidence type="ECO:0000259" key="5">
    <source>
        <dbReference type="PROSITE" id="PS50071"/>
    </source>
</evidence>
<accession>A0ABD1CR61</accession>
<feature type="compositionally biased region" description="Basic and acidic residues" evidence="4">
    <location>
        <begin position="308"/>
        <end position="331"/>
    </location>
</feature>
<keyword evidence="7" id="KW-1185">Reference proteome</keyword>
<dbReference type="SMART" id="SM00389">
    <property type="entry name" value="HOX"/>
    <property type="match status" value="1"/>
</dbReference>
<dbReference type="Proteomes" id="UP001562425">
    <property type="component" value="Unassembled WGS sequence"/>
</dbReference>
<comment type="caution">
    <text evidence="6">The sequence shown here is derived from an EMBL/GenBank/DDBJ whole genome shotgun (WGS) entry which is preliminary data.</text>
</comment>
<proteinExistence type="predicted"/>
<feature type="domain" description="Homeobox" evidence="5">
    <location>
        <begin position="246"/>
        <end position="292"/>
    </location>
</feature>
<evidence type="ECO:0000313" key="6">
    <source>
        <dbReference type="EMBL" id="KAL1378891.1"/>
    </source>
</evidence>
<comment type="subcellular location">
    <subcellularLocation>
        <location evidence="1 2 3">Nucleus</location>
    </subcellularLocation>
</comment>
<dbReference type="PANTHER" id="PTHR24340:SF70">
    <property type="entry name" value="NK7.1, ISOFORM A"/>
    <property type="match status" value="1"/>
</dbReference>
<dbReference type="CDD" id="cd00086">
    <property type="entry name" value="homeodomain"/>
    <property type="match status" value="1"/>
</dbReference>
<dbReference type="SUPFAM" id="SSF46689">
    <property type="entry name" value="Homeodomain-like"/>
    <property type="match status" value="1"/>
</dbReference>
<feature type="compositionally biased region" description="Basic and acidic residues" evidence="4">
    <location>
        <begin position="171"/>
        <end position="180"/>
    </location>
</feature>
<dbReference type="AlphaFoldDB" id="A0ABD1CR61"/>
<dbReference type="InterPro" id="IPR001356">
    <property type="entry name" value="HD"/>
</dbReference>
<dbReference type="InterPro" id="IPR009057">
    <property type="entry name" value="Homeodomain-like_sf"/>
</dbReference>
<dbReference type="InterPro" id="IPR050394">
    <property type="entry name" value="Homeobox_NK-like"/>
</dbReference>
<feature type="region of interest" description="Disordered" evidence="4">
    <location>
        <begin position="159"/>
        <end position="253"/>
    </location>
</feature>
<evidence type="ECO:0000313" key="7">
    <source>
        <dbReference type="Proteomes" id="UP001562425"/>
    </source>
</evidence>
<protein>
    <recommendedName>
        <fullName evidence="5">Homeobox domain-containing protein</fullName>
    </recommendedName>
</protein>
<feature type="compositionally biased region" description="Pro residues" evidence="4">
    <location>
        <begin position="36"/>
        <end position="48"/>
    </location>
</feature>
<dbReference type="Gene3D" id="1.10.10.60">
    <property type="entry name" value="Homeodomain-like"/>
    <property type="match status" value="1"/>
</dbReference>
<evidence type="ECO:0000256" key="2">
    <source>
        <dbReference type="PROSITE-ProRule" id="PRU00108"/>
    </source>
</evidence>
<sequence length="416" mass="46169">MTQAEEVREVNQVCITNTPDLHTQAAQASDHRKSPPLQPPPPPPPLPPSSLGSEDWIHSTNLNVFSITTTESTSKWHPHVYAPVRHPTPHSIMDILGWKEPEVQKTPPMEQGINHSSNNNNHSVPYLLRGLDIAAKEVDLEDQPLDLCIAKSTPYEKHLEEEITQESVRSMSRERAHSTDVDSEIFGSNESQHSMKDSSSSSVPHAHQKLVPPSAGPMVGAKKNSHRSHESLEQQNEDDEDGGNGRRKKKARTTFTGRQIFELEKQFEVKKYLSSSERTEMAKLLNVTETQLTAKHFSKHGGAKMRRPKTDDHPSATDLHHPAKLPKDQNHHHQHHPKKHALDAPSPPFVPVVSSDIEARISASKISLDAICSATNYLMKASPPPPPPQLLPQPSDRSPIPAAPSDDRARMDVSDS</sequence>
<dbReference type="GO" id="GO:0005634">
    <property type="term" value="C:nucleus"/>
    <property type="evidence" value="ECO:0007669"/>
    <property type="project" value="UniProtKB-SubCell"/>
</dbReference>
<dbReference type="PROSITE" id="PS50071">
    <property type="entry name" value="HOMEOBOX_2"/>
    <property type="match status" value="1"/>
</dbReference>
<feature type="region of interest" description="Disordered" evidence="4">
    <location>
        <begin position="296"/>
        <end position="349"/>
    </location>
</feature>
<dbReference type="PANTHER" id="PTHR24340">
    <property type="entry name" value="HOMEOBOX PROTEIN NKX"/>
    <property type="match status" value="1"/>
</dbReference>
<feature type="DNA-binding region" description="Homeobox" evidence="2">
    <location>
        <begin position="248"/>
        <end position="293"/>
    </location>
</feature>
<dbReference type="Pfam" id="PF00046">
    <property type="entry name" value="Homeodomain"/>
    <property type="match status" value="1"/>
</dbReference>
<feature type="compositionally biased region" description="Basic residues" evidence="4">
    <location>
        <begin position="296"/>
        <end position="307"/>
    </location>
</feature>
<feature type="region of interest" description="Disordered" evidence="4">
    <location>
        <begin position="1"/>
        <end position="55"/>
    </location>
</feature>
<feature type="region of interest" description="Disordered" evidence="4">
    <location>
        <begin position="377"/>
        <end position="416"/>
    </location>
</feature>
<feature type="compositionally biased region" description="Pro residues" evidence="4">
    <location>
        <begin position="382"/>
        <end position="391"/>
    </location>
</feature>
<dbReference type="GO" id="GO:0006357">
    <property type="term" value="P:regulation of transcription by RNA polymerase II"/>
    <property type="evidence" value="ECO:0007669"/>
    <property type="project" value="UniProtKB-ARBA"/>
</dbReference>
<dbReference type="GO" id="GO:0003677">
    <property type="term" value="F:DNA binding"/>
    <property type="evidence" value="ECO:0007669"/>
    <property type="project" value="UniProtKB-UniRule"/>
</dbReference>
<reference evidence="6 7" key="1">
    <citation type="submission" date="2024-05" db="EMBL/GenBank/DDBJ databases">
        <title>Culex pipiens pipiens assembly and annotation.</title>
        <authorList>
            <person name="Alout H."/>
            <person name="Durand T."/>
        </authorList>
    </citation>
    <scope>NUCLEOTIDE SEQUENCE [LARGE SCALE GENOMIC DNA]</scope>
    <source>
        <strain evidence="6">HA-2024</strain>
        <tissue evidence="6">Whole body</tissue>
    </source>
</reference>
<keyword evidence="2 3" id="KW-0539">Nucleus</keyword>
<name>A0ABD1CR61_CULPP</name>
<feature type="compositionally biased region" description="Polar residues" evidence="4">
    <location>
        <begin position="13"/>
        <end position="27"/>
    </location>
</feature>